<dbReference type="eggNOG" id="COG4850">
    <property type="taxonomic scope" value="Bacteria"/>
</dbReference>
<dbReference type="PANTHER" id="PTHR28208:SF3">
    <property type="entry name" value="PHOSPHATIDATE PHOSPHATASE APP1"/>
    <property type="match status" value="1"/>
</dbReference>
<gene>
    <name evidence="3" type="ORF">HMPREF9156_00978</name>
</gene>
<dbReference type="InterPro" id="IPR052935">
    <property type="entry name" value="Mg2+_PAP"/>
</dbReference>
<sequence length="528" mass="59566">MQKSSKNSNLADTSSFRRRRQKRDRTDLAGCVSACLRRAAHPHRQARCRMEWDRAQAFMDPVSMVQRRFVAARKGYRYSLRSSQRRKENLREAGAYAAQERLQGAAEPPADTMETIPIIVRRSSTVVDAPSSRELLRQRTLSSRAAQSLVTLGFDMWQAVASTIAAYIGWKPRVAPYVGYGTTRYVRLICRTVLGMRRLAPAGTVSLGIRNMLMIPAPHTQVRMTIDGVPVHTAQVGNSEAFEPIGGTEELKGDSIYSDSKGYLDLLARRRLKTGEHQASYKVRGRQSVEAPVYIFPVTTRVGIISDVDDTILVSQVTSIFKAVYNFLLRSPNERASVPGMAVLYARIRDMFPDAPFFYLSTSPWNVETTIRSFIERYGFPKGPMLLRDLDPRPKTFIPSGVQHKLEFVEQLMSDFPRMKFILFGDDGQRDPTTYARLTHMYPGRIIAIGIRQLSREETTLQQKLNLGTPEAPAPDVPVFYGPTGASLMRSMIPYLQEAVKPAKKAPKGRSRNRSRDRGNGQEKRKQD</sequence>
<feature type="region of interest" description="Disordered" evidence="1">
    <location>
        <begin position="499"/>
        <end position="528"/>
    </location>
</feature>
<evidence type="ECO:0000259" key="2">
    <source>
        <dbReference type="Pfam" id="PF09949"/>
    </source>
</evidence>
<dbReference type="AlphaFoldDB" id="J0DE07"/>
<dbReference type="RefSeq" id="WP_007148042.1">
    <property type="nucleotide sequence ID" value="NZ_AKCI01000001.1"/>
</dbReference>
<feature type="region of interest" description="Disordered" evidence="1">
    <location>
        <begin position="1"/>
        <end position="24"/>
    </location>
</feature>
<reference evidence="3 4" key="1">
    <citation type="submission" date="2012-01" db="EMBL/GenBank/DDBJ databases">
        <title>The Genome Sequence of Scardovia wiggsiae F0424.</title>
        <authorList>
            <consortium name="The Broad Institute Genome Sequencing Platform"/>
            <person name="Earl A."/>
            <person name="Ward D."/>
            <person name="Feldgarden M."/>
            <person name="Gevers D."/>
            <person name="Izard J."/>
            <person name="Ganesan A."/>
            <person name="Baranova O.V."/>
            <person name="Blanton J.M."/>
            <person name="Tanner A.C."/>
            <person name="Mathney J."/>
            <person name="Dewhirst F.E."/>
            <person name="Young S.K."/>
            <person name="Zeng Q."/>
            <person name="Gargeya S."/>
            <person name="Fitzgerald M."/>
            <person name="Haas B."/>
            <person name="Abouelleil A."/>
            <person name="Alvarado L."/>
            <person name="Arachchi H.M."/>
            <person name="Berlin A."/>
            <person name="Chapman S.B."/>
            <person name="Gearin G."/>
            <person name="Goldberg J."/>
            <person name="Griggs A."/>
            <person name="Gujja S."/>
            <person name="Hansen M."/>
            <person name="Heiman D."/>
            <person name="Howarth C."/>
            <person name="Larimer J."/>
            <person name="Lui A."/>
            <person name="MacDonald P.J.P."/>
            <person name="McCowen C."/>
            <person name="Montmayeur A."/>
            <person name="Murphy C."/>
            <person name="Neiman D."/>
            <person name="Pearson M."/>
            <person name="Priest M."/>
            <person name="Roberts A."/>
            <person name="Saif S."/>
            <person name="Shea T."/>
            <person name="Sisk P."/>
            <person name="Stolte C."/>
            <person name="Sykes S."/>
            <person name="Wortman J."/>
            <person name="Nusbaum C."/>
            <person name="Birren B."/>
        </authorList>
    </citation>
    <scope>NUCLEOTIDE SEQUENCE [LARGE SCALE GENOMIC DNA]</scope>
    <source>
        <strain evidence="3 4">F0424</strain>
    </source>
</reference>
<evidence type="ECO:0000313" key="3">
    <source>
        <dbReference type="EMBL" id="EJD64483.1"/>
    </source>
</evidence>
<accession>J0DE07</accession>
<dbReference type="InterPro" id="IPR019236">
    <property type="entry name" value="APP1_cat"/>
</dbReference>
<dbReference type="EMBL" id="AGZS01000006">
    <property type="protein sequence ID" value="EJD64483.1"/>
    <property type="molecule type" value="Genomic_DNA"/>
</dbReference>
<proteinExistence type="predicted"/>
<feature type="compositionally biased region" description="Polar residues" evidence="1">
    <location>
        <begin position="1"/>
        <end position="14"/>
    </location>
</feature>
<organism evidence="3 4">
    <name type="scientific">Scardovia wiggsiae F0424</name>
    <dbReference type="NCBI Taxonomy" id="857290"/>
    <lineage>
        <taxon>Bacteria</taxon>
        <taxon>Bacillati</taxon>
        <taxon>Actinomycetota</taxon>
        <taxon>Actinomycetes</taxon>
        <taxon>Bifidobacteriales</taxon>
        <taxon>Bifidobacteriaceae</taxon>
        <taxon>Scardovia</taxon>
    </lineage>
</organism>
<dbReference type="Pfam" id="PF09949">
    <property type="entry name" value="APP1_cat"/>
    <property type="match status" value="1"/>
</dbReference>
<feature type="compositionally biased region" description="Basic residues" evidence="1">
    <location>
        <begin position="502"/>
        <end position="513"/>
    </location>
</feature>
<dbReference type="HOGENOM" id="CLU_038931_2_0_11"/>
<evidence type="ECO:0000313" key="4">
    <source>
        <dbReference type="Proteomes" id="UP000006415"/>
    </source>
</evidence>
<dbReference type="Proteomes" id="UP000006415">
    <property type="component" value="Unassembled WGS sequence"/>
</dbReference>
<dbReference type="STRING" id="857290.HMPREF9156_00978"/>
<feature type="compositionally biased region" description="Basic and acidic residues" evidence="1">
    <location>
        <begin position="514"/>
        <end position="528"/>
    </location>
</feature>
<comment type="caution">
    <text evidence="3">The sequence shown here is derived from an EMBL/GenBank/DDBJ whole genome shotgun (WGS) entry which is preliminary data.</text>
</comment>
<protein>
    <recommendedName>
        <fullName evidence="2">Phosphatidate phosphatase APP1 catalytic domain-containing protein</fullName>
    </recommendedName>
</protein>
<evidence type="ECO:0000256" key="1">
    <source>
        <dbReference type="SAM" id="MobiDB-lite"/>
    </source>
</evidence>
<dbReference type="PANTHER" id="PTHR28208">
    <property type="entry name" value="PHOSPHATIDATE PHOSPHATASE APP1"/>
    <property type="match status" value="1"/>
</dbReference>
<keyword evidence="4" id="KW-1185">Reference proteome</keyword>
<dbReference type="GO" id="GO:0008195">
    <property type="term" value="F:phosphatidate phosphatase activity"/>
    <property type="evidence" value="ECO:0007669"/>
    <property type="project" value="InterPro"/>
</dbReference>
<feature type="domain" description="Phosphatidate phosphatase APP1 catalytic" evidence="2">
    <location>
        <begin position="302"/>
        <end position="453"/>
    </location>
</feature>
<name>J0DE07_9BIFI</name>